<dbReference type="AlphaFoldDB" id="A0A383URN0"/>
<accession>A0A383URN0</accession>
<gene>
    <name evidence="1" type="ORF">BLGHR1_13780</name>
</gene>
<dbReference type="EMBL" id="UNSH01000046">
    <property type="protein sequence ID" value="SZF02993.1"/>
    <property type="molecule type" value="Genomic_DNA"/>
</dbReference>
<name>A0A383URN0_BLUHO</name>
<reference evidence="1 2" key="1">
    <citation type="submission" date="2017-11" db="EMBL/GenBank/DDBJ databases">
        <authorList>
            <person name="Kracher B."/>
        </authorList>
    </citation>
    <scope>NUCLEOTIDE SEQUENCE [LARGE SCALE GENOMIC DNA]</scope>
    <source>
        <strain evidence="1 2">RACE1</strain>
    </source>
</reference>
<sequence>MHCIFAIPMIMSCKGLYPDRVSLVSTGPSPSSYGIYGIPDNGNIPSFELRQEIYRTEAPKIQFGMHIVAYCSFKFNEERLVKIVSRHLTDLRKKSHRELNGTYEHHATCLKNIRQNTRVWRKLQILYLLRGGLCTERAIVSLAYEGQIRVGGIYYGFAPSNTRKAPLVTTDIPVSMCRALGEFIFIKSRTEPHQLGLGWYLGYLHLFRRDSLEGLWYPVTQVGRESENGETLARFLMDEIFPQLASIAKNRLTAGAEIMKMPSARLTRYRCEGFIGKVKE</sequence>
<dbReference type="Proteomes" id="UP000275772">
    <property type="component" value="Unassembled WGS sequence"/>
</dbReference>
<evidence type="ECO:0000313" key="1">
    <source>
        <dbReference type="EMBL" id="SZF02993.1"/>
    </source>
</evidence>
<protein>
    <submittedName>
        <fullName evidence="1">Uncharacterized protein</fullName>
    </submittedName>
</protein>
<dbReference type="VEuPathDB" id="FungiDB:BLGHR1_13780"/>
<evidence type="ECO:0000313" key="2">
    <source>
        <dbReference type="Proteomes" id="UP000275772"/>
    </source>
</evidence>
<organism evidence="1 2">
    <name type="scientific">Blumeria hordei</name>
    <name type="common">Barley powdery mildew</name>
    <name type="synonym">Blumeria graminis f. sp. hordei</name>
    <dbReference type="NCBI Taxonomy" id="2867405"/>
    <lineage>
        <taxon>Eukaryota</taxon>
        <taxon>Fungi</taxon>
        <taxon>Dikarya</taxon>
        <taxon>Ascomycota</taxon>
        <taxon>Pezizomycotina</taxon>
        <taxon>Leotiomycetes</taxon>
        <taxon>Erysiphales</taxon>
        <taxon>Erysiphaceae</taxon>
        <taxon>Blumeria</taxon>
    </lineage>
</organism>
<proteinExistence type="predicted"/>